<dbReference type="PANTHER" id="PTHR39598">
    <property type="entry name" value="AUSTINOL SYNTHESIS PROTEIN F-RELATED"/>
    <property type="match status" value="1"/>
</dbReference>
<dbReference type="EMBL" id="KL647700">
    <property type="protein sequence ID" value="KEY73930.1"/>
    <property type="molecule type" value="Genomic_DNA"/>
</dbReference>
<dbReference type="HOGENOM" id="CLU_108113_3_0_1"/>
<reference evidence="1 2" key="1">
    <citation type="journal article" date="2014" name="BMC Genomics">
        <title>Comparative genome sequencing reveals chemotype-specific gene clusters in the toxigenic black mold Stachybotrys.</title>
        <authorList>
            <person name="Semeiks J."/>
            <person name="Borek D."/>
            <person name="Otwinowski Z."/>
            <person name="Grishin N.V."/>
        </authorList>
    </citation>
    <scope>NUCLEOTIDE SEQUENCE [LARGE SCALE GENOMIC DNA]</scope>
    <source>
        <strain evidence="2">CBS 109288 / IBT 7711</strain>
    </source>
</reference>
<gene>
    <name evidence="1" type="ORF">S7711_11189</name>
</gene>
<protein>
    <recommendedName>
        <fullName evidence="3">SnoaL-like domain-containing protein</fullName>
    </recommendedName>
</protein>
<evidence type="ECO:0008006" key="3">
    <source>
        <dbReference type="Google" id="ProtNLM"/>
    </source>
</evidence>
<dbReference type="PANTHER" id="PTHR39598:SF1">
    <property type="entry name" value="AUSTINOID BIOSYNTHESIS CLUSTERS PROTEIN F-RELATED"/>
    <property type="match status" value="1"/>
</dbReference>
<organism evidence="1 2">
    <name type="scientific">Stachybotrys chartarum (strain CBS 109288 / IBT 7711)</name>
    <name type="common">Toxic black mold</name>
    <name type="synonym">Stilbospora chartarum</name>
    <dbReference type="NCBI Taxonomy" id="1280523"/>
    <lineage>
        <taxon>Eukaryota</taxon>
        <taxon>Fungi</taxon>
        <taxon>Dikarya</taxon>
        <taxon>Ascomycota</taxon>
        <taxon>Pezizomycotina</taxon>
        <taxon>Sordariomycetes</taxon>
        <taxon>Hypocreomycetidae</taxon>
        <taxon>Hypocreales</taxon>
        <taxon>Stachybotryaceae</taxon>
        <taxon>Stachybotrys</taxon>
    </lineage>
</organism>
<dbReference type="InterPro" id="IPR032710">
    <property type="entry name" value="NTF2-like_dom_sf"/>
</dbReference>
<dbReference type="OrthoDB" id="3758478at2759"/>
<keyword evidence="2" id="KW-1185">Reference proteome</keyword>
<dbReference type="Gene3D" id="3.10.450.50">
    <property type="match status" value="1"/>
</dbReference>
<evidence type="ECO:0000313" key="1">
    <source>
        <dbReference type="EMBL" id="KEY73930.1"/>
    </source>
</evidence>
<dbReference type="Proteomes" id="UP000028045">
    <property type="component" value="Unassembled WGS sequence"/>
</dbReference>
<dbReference type="AlphaFoldDB" id="A0A084B8Q1"/>
<sequence length="155" mass="17378">MSPLRDQLLKVAHGYIEGFNQNTPEGVIAYRAPNCVHRMVPTSANVPDRSNEEYQNFISPGFQFIKNFKLRISEGHEPVIDEVARKIVLFISSSADSPIGPYTNEYVFELKTNEDGTLIEQITEFIDTAPTIGFTQKMMAHLASLTGQAPQIDEM</sequence>
<accession>A0A084B8Q1</accession>
<evidence type="ECO:0000313" key="2">
    <source>
        <dbReference type="Proteomes" id="UP000028045"/>
    </source>
</evidence>
<proteinExistence type="predicted"/>
<dbReference type="InterPro" id="IPR050977">
    <property type="entry name" value="Fungal_Meroterpenoid_Isomerase"/>
</dbReference>
<name>A0A084B8Q1_STACB</name>
<dbReference type="SUPFAM" id="SSF54427">
    <property type="entry name" value="NTF2-like"/>
    <property type="match status" value="1"/>
</dbReference>